<name>B0EMN2_ENTDS</name>
<sequence length="329" mass="38815">MNMIIFLSFIYFTISQTMYEFDNDALATKDEMIDIIQKSATYIAKSYPVQEIIKKLFNDSVIEIKQKYIYGSYKKLTNVEHEAFMNITKEINETLIRKPEVIEQFSTELVYDIIKLRNGVHKDSETAKYEATFSPETYQLNETSSEDAKGQFKLFERKVYEFNTKIKEVEDLNKTAMISFYDGRYALNQLRKKTEQSFTNGQEIEARTAKTTLMKAESKISNAETAKSAYDAVIEGIKMMCDEIQRKVDEIIQKFSPYYKELLVKCLIPKYRYKTRQEVGLFTNMTLYNMEMTELEKECHFLPINQTQRELDYQWVIESNVNKTQILWS</sequence>
<dbReference type="KEGG" id="edi:EDI_175110"/>
<keyword evidence="1" id="KW-0732">Signal</keyword>
<feature type="signal peptide" evidence="1">
    <location>
        <begin position="1"/>
        <end position="15"/>
    </location>
</feature>
<dbReference type="OMA" id="CLIPKYR"/>
<dbReference type="VEuPathDB" id="AmoebaDB:EDI_175110"/>
<organism evidence="3">
    <name type="scientific">Entamoeba dispar (strain ATCC PRA-260 / SAW760)</name>
    <dbReference type="NCBI Taxonomy" id="370354"/>
    <lineage>
        <taxon>Eukaryota</taxon>
        <taxon>Amoebozoa</taxon>
        <taxon>Evosea</taxon>
        <taxon>Archamoebae</taxon>
        <taxon>Mastigamoebida</taxon>
        <taxon>Entamoebidae</taxon>
        <taxon>Entamoeba</taxon>
    </lineage>
</organism>
<evidence type="ECO:0000313" key="2">
    <source>
        <dbReference type="EMBL" id="EDR24222.1"/>
    </source>
</evidence>
<dbReference type="eggNOG" id="ENOG502RE8N">
    <property type="taxonomic scope" value="Eukaryota"/>
</dbReference>
<protein>
    <submittedName>
        <fullName evidence="2">Uncharacterized protein</fullName>
    </submittedName>
</protein>
<proteinExistence type="predicted"/>
<dbReference type="OrthoDB" id="26482at2759"/>
<evidence type="ECO:0000313" key="3">
    <source>
        <dbReference type="Proteomes" id="UP000008076"/>
    </source>
</evidence>
<gene>
    <name evidence="2" type="ORF">EDI_175110</name>
</gene>
<dbReference type="EMBL" id="DS550011">
    <property type="protein sequence ID" value="EDR24222.1"/>
    <property type="molecule type" value="Genomic_DNA"/>
</dbReference>
<dbReference type="GeneID" id="5884541"/>
<dbReference type="AlphaFoldDB" id="B0EMN2"/>
<reference evidence="3" key="1">
    <citation type="submission" date="2007-12" db="EMBL/GenBank/DDBJ databases">
        <title>Annotation of Entamoeba dispar SAW760.</title>
        <authorList>
            <person name="Lorenzi H."/>
            <person name="Inman J."/>
            <person name="Schobel S."/>
            <person name="Amedeo P."/>
            <person name="Caler E."/>
        </authorList>
    </citation>
    <scope>NUCLEOTIDE SEQUENCE [LARGE SCALE GENOMIC DNA]</scope>
    <source>
        <strain evidence="3">ATCC PRA-260 / SAW760</strain>
    </source>
</reference>
<dbReference type="Proteomes" id="UP000008076">
    <property type="component" value="Unassembled WGS sequence"/>
</dbReference>
<keyword evidence="3" id="KW-1185">Reference proteome</keyword>
<accession>B0EMN2</accession>
<evidence type="ECO:0000256" key="1">
    <source>
        <dbReference type="SAM" id="SignalP"/>
    </source>
</evidence>
<feature type="chain" id="PRO_5013039544" evidence="1">
    <location>
        <begin position="16"/>
        <end position="329"/>
    </location>
</feature>
<dbReference type="RefSeq" id="XP_001739406.1">
    <property type="nucleotide sequence ID" value="XM_001739354.1"/>
</dbReference>